<dbReference type="PROSITE" id="PS50801">
    <property type="entry name" value="STAS"/>
    <property type="match status" value="1"/>
</dbReference>
<dbReference type="InterPro" id="IPR002645">
    <property type="entry name" value="STAS_dom"/>
</dbReference>
<name>A0A1H8YLT1_9PSEU</name>
<dbReference type="EMBL" id="FOEF01000020">
    <property type="protein sequence ID" value="SEP52358.1"/>
    <property type="molecule type" value="Genomic_DNA"/>
</dbReference>
<protein>
    <submittedName>
        <fullName evidence="2">Anti-anti-sigma regulatory factor (Antagonist of anti-sigma factor)</fullName>
    </submittedName>
</protein>
<dbReference type="InterPro" id="IPR036513">
    <property type="entry name" value="STAS_dom_sf"/>
</dbReference>
<dbReference type="Gene3D" id="3.30.750.24">
    <property type="entry name" value="STAS domain"/>
    <property type="match status" value="1"/>
</dbReference>
<keyword evidence="3" id="KW-1185">Reference proteome</keyword>
<organism evidence="2 3">
    <name type="scientific">Amycolatopsis saalfeldensis</name>
    <dbReference type="NCBI Taxonomy" id="394193"/>
    <lineage>
        <taxon>Bacteria</taxon>
        <taxon>Bacillati</taxon>
        <taxon>Actinomycetota</taxon>
        <taxon>Actinomycetes</taxon>
        <taxon>Pseudonocardiales</taxon>
        <taxon>Pseudonocardiaceae</taxon>
        <taxon>Amycolatopsis</taxon>
    </lineage>
</organism>
<reference evidence="2 3" key="1">
    <citation type="submission" date="2016-10" db="EMBL/GenBank/DDBJ databases">
        <authorList>
            <person name="de Groot N.N."/>
        </authorList>
    </citation>
    <scope>NUCLEOTIDE SEQUENCE [LARGE SCALE GENOMIC DNA]</scope>
    <source>
        <strain evidence="2 3">DSM 44993</strain>
    </source>
</reference>
<dbReference type="STRING" id="394193.SAMN04489732_12021"/>
<evidence type="ECO:0000313" key="3">
    <source>
        <dbReference type="Proteomes" id="UP000198582"/>
    </source>
</evidence>
<sequence>MATRVHRIRYPVQQFPFPPQSIRCEFRAPIGAAPTTDIWSIVGDIDAYTVRDLMLRLAASLETACPRVLVLDLTKVTFLAATAIHALDLFTEDAQARRTSVRIVAGPAGAARRSLLITGAFHSLVSFPSLQSARAA</sequence>
<proteinExistence type="predicted"/>
<dbReference type="SUPFAM" id="SSF52091">
    <property type="entry name" value="SpoIIaa-like"/>
    <property type="match status" value="1"/>
</dbReference>
<dbReference type="Pfam" id="PF01740">
    <property type="entry name" value="STAS"/>
    <property type="match status" value="1"/>
</dbReference>
<accession>A0A1H8YLT1</accession>
<evidence type="ECO:0000259" key="1">
    <source>
        <dbReference type="PROSITE" id="PS50801"/>
    </source>
</evidence>
<evidence type="ECO:0000313" key="2">
    <source>
        <dbReference type="EMBL" id="SEP52358.1"/>
    </source>
</evidence>
<dbReference type="AlphaFoldDB" id="A0A1H8YLT1"/>
<gene>
    <name evidence="2" type="ORF">SAMN04489732_12021</name>
</gene>
<dbReference type="Proteomes" id="UP000198582">
    <property type="component" value="Unassembled WGS sequence"/>
</dbReference>
<feature type="domain" description="STAS" evidence="1">
    <location>
        <begin position="38"/>
        <end position="136"/>
    </location>
</feature>
<dbReference type="CDD" id="cd07043">
    <property type="entry name" value="STAS_anti-anti-sigma_factors"/>
    <property type="match status" value="1"/>
</dbReference>